<dbReference type="Proteomes" id="UP000282876">
    <property type="component" value="Unassembled WGS sequence"/>
</dbReference>
<sequence>MLFYFTTIYATILEKKNELNINALNQEDYFSKDFKTQPSSFQTKQWQDINKKAHTFGSKQPSVSNGNVVYPGKSTNDGVEFEIQMRRKYGNYPVGRVFTNKKDKLYF</sequence>
<reference evidence="1 2" key="1">
    <citation type="submission" date="2018-10" db="EMBL/GenBank/DDBJ databases">
        <title>Draft genome sequence of the microsporidian Tubulinosema ratisbonensis.</title>
        <authorList>
            <person name="Polonais V."/>
            <person name="Peyretaillade E."/>
            <person name="Niehus S."/>
            <person name="Wawrzyniak I."/>
            <person name="Franchet A."/>
            <person name="Gaspin C."/>
            <person name="Reichstadt M."/>
            <person name="Belser C."/>
            <person name="Labadie K."/>
            <person name="Delbac F."/>
            <person name="Ferrandon D."/>
        </authorList>
    </citation>
    <scope>NUCLEOTIDE SEQUENCE [LARGE SCALE GENOMIC DNA]</scope>
    <source>
        <strain evidence="1 2">Franzen</strain>
    </source>
</reference>
<dbReference type="VEuPathDB" id="MicrosporidiaDB:TUBRATIS_19490"/>
<comment type="caution">
    <text evidence="1">The sequence shown here is derived from an EMBL/GenBank/DDBJ whole genome shotgun (WGS) entry which is preliminary data.</text>
</comment>
<dbReference type="EMBL" id="RCSS01000472">
    <property type="protein sequence ID" value="RVD91593.1"/>
    <property type="molecule type" value="Genomic_DNA"/>
</dbReference>
<gene>
    <name evidence="1" type="ORF">TUBRATIS_19490</name>
</gene>
<evidence type="ECO:0000313" key="1">
    <source>
        <dbReference type="EMBL" id="RVD91593.1"/>
    </source>
</evidence>
<protein>
    <submittedName>
        <fullName evidence="1">Uncharacterized protein</fullName>
    </submittedName>
</protein>
<accession>A0A437AK73</accession>
<dbReference type="AlphaFoldDB" id="A0A437AK73"/>
<evidence type="ECO:0000313" key="2">
    <source>
        <dbReference type="Proteomes" id="UP000282876"/>
    </source>
</evidence>
<name>A0A437AK73_9MICR</name>
<organism evidence="1 2">
    <name type="scientific">Tubulinosema ratisbonensis</name>
    <dbReference type="NCBI Taxonomy" id="291195"/>
    <lineage>
        <taxon>Eukaryota</taxon>
        <taxon>Fungi</taxon>
        <taxon>Fungi incertae sedis</taxon>
        <taxon>Microsporidia</taxon>
        <taxon>Tubulinosematoidea</taxon>
        <taxon>Tubulinosematidae</taxon>
        <taxon>Tubulinosema</taxon>
    </lineage>
</organism>
<keyword evidence="2" id="KW-1185">Reference proteome</keyword>
<proteinExistence type="predicted"/>